<evidence type="ECO:0000256" key="1">
    <source>
        <dbReference type="SAM" id="MobiDB-lite"/>
    </source>
</evidence>
<accession>A0ABR3H1H6</accession>
<dbReference type="Gene3D" id="3.10.10.10">
    <property type="entry name" value="HIV Type 1 Reverse Transcriptase, subunit A, domain 1"/>
    <property type="match status" value="1"/>
</dbReference>
<evidence type="ECO:0000313" key="3">
    <source>
        <dbReference type="Proteomes" id="UP001549920"/>
    </source>
</evidence>
<dbReference type="Pfam" id="PF05380">
    <property type="entry name" value="Peptidase_A17"/>
    <property type="match status" value="1"/>
</dbReference>
<feature type="region of interest" description="Disordered" evidence="1">
    <location>
        <begin position="617"/>
        <end position="649"/>
    </location>
</feature>
<dbReference type="InterPro" id="IPR043502">
    <property type="entry name" value="DNA/RNA_pol_sf"/>
</dbReference>
<dbReference type="Gene3D" id="3.30.420.10">
    <property type="entry name" value="Ribonuclease H-like superfamily/Ribonuclease H"/>
    <property type="match status" value="1"/>
</dbReference>
<proteinExistence type="predicted"/>
<dbReference type="SUPFAM" id="SSF53098">
    <property type="entry name" value="Ribonuclease H-like"/>
    <property type="match status" value="1"/>
</dbReference>
<evidence type="ECO:0000313" key="2">
    <source>
        <dbReference type="EMBL" id="KAL0858664.1"/>
    </source>
</evidence>
<dbReference type="Proteomes" id="UP001549920">
    <property type="component" value="Unassembled WGS sequence"/>
</dbReference>
<dbReference type="InterPro" id="IPR043128">
    <property type="entry name" value="Rev_trsase/Diguanyl_cyclase"/>
</dbReference>
<keyword evidence="3" id="KW-1185">Reference proteome</keyword>
<dbReference type="InterPro" id="IPR036397">
    <property type="entry name" value="RNaseH_sf"/>
</dbReference>
<dbReference type="PANTHER" id="PTHR47331:SF5">
    <property type="entry name" value="RIBONUCLEASE H"/>
    <property type="match status" value="1"/>
</dbReference>
<organism evidence="2 3">
    <name type="scientific">Loxostege sticticalis</name>
    <name type="common">Beet webworm moth</name>
    <dbReference type="NCBI Taxonomy" id="481309"/>
    <lineage>
        <taxon>Eukaryota</taxon>
        <taxon>Metazoa</taxon>
        <taxon>Ecdysozoa</taxon>
        <taxon>Arthropoda</taxon>
        <taxon>Hexapoda</taxon>
        <taxon>Insecta</taxon>
        <taxon>Pterygota</taxon>
        <taxon>Neoptera</taxon>
        <taxon>Endopterygota</taxon>
        <taxon>Lepidoptera</taxon>
        <taxon>Glossata</taxon>
        <taxon>Ditrysia</taxon>
        <taxon>Pyraloidea</taxon>
        <taxon>Crambidae</taxon>
        <taxon>Pyraustinae</taxon>
        <taxon>Loxostege</taxon>
    </lineage>
</organism>
<comment type="caution">
    <text evidence="2">The sequence shown here is derived from an EMBL/GenBank/DDBJ whole genome shotgun (WGS) entry which is preliminary data.</text>
</comment>
<dbReference type="SUPFAM" id="SSF56672">
    <property type="entry name" value="DNA/RNA polymerases"/>
    <property type="match status" value="1"/>
</dbReference>
<gene>
    <name evidence="2" type="ORF">ABMA27_012488</name>
</gene>
<dbReference type="InterPro" id="IPR012337">
    <property type="entry name" value="RNaseH-like_sf"/>
</dbReference>
<dbReference type="EMBL" id="JBEUOH010000030">
    <property type="protein sequence ID" value="KAL0858664.1"/>
    <property type="molecule type" value="Genomic_DNA"/>
</dbReference>
<sequence length="1024" mass="116894">MDRIVNVQKDLQKSIEKGFVNFRKSPKDRITIEYLETRLENLERDWQLFHVNNSKLYESQTPEDIQSSIYSSSGLKELLDNTSDCLNALRQQSGQKDDPQASTSDNSSPIVTCLSTGEVPRPKQVLLATALLNLQSRSGDYQVVRALLDQGSQACFITEDAVQLLKLKKEPVRGVVAGLGESKDVVTKSTVNVIIQSRYDPKFKIPTKMFVLSKITSYLPEKHIEPLEWLNFAQLELADPQFYSPNKIDVLLGAEVYSQILNNGILKSTNNHLVAQSTKLGWILSGVLKSNKNSASDQSRKITVLHTQVTEDDCLKKFWEIEDQIPSTKKLLTKEEQQCEVLYKATTKRTEDGRYIVKLPFKDDVPSCEDSNSHDVALARFNSLEKRFKRDQDLKKKYTEVIEELLTLDHMRPVKGEDEKQGVYIPHHAVIRNDKTTTKVRVVVDASCKYNNGFSLNDTLLVGPTLQPELRHILLRWRSFGIGIVADIVKMYRQVRIAEEDVSFQRILRRSNSEDAIKEYEFLTVLFGTASAPYLAVKSLNQVAYDEGKNYPAAANRVIDSFYMDDLLSGTHTVEEGIELYSQMKELLTKGGFELQKWNSNSLELLKEINKNEMINKEEKKEAEDKGEVEIEQGKRNDDKEVGKEKDESKETMEIKIDSTLKILGLTWDRSDDVFQYVVKLPEICRPATKRSILSNIAKLFDPLGWLAPAVIVAKIFIQKLWLAGLDWDQELPDSLLKEWDTYCQELPRLTEVRIPRWLGTKNDDILAAYAAVIYLRRVDIHGNVHVSLLTAKTRVAPIRQVSIPRLELCAAVLLTRLLVEIMEVLNIPKQDVKAWTDSTVVLAWLNSHPSRWKTFVGNRVSEILTSIDSSQWFHVSTKDNAADIASRGILPSGLADHKHWLEGPQFLRNKEIIYTRPRDLEVHLEDDNGTTFVGAAKELQQLYALQMSAVEHLETHGTEWHFIPPHAPNFGGLWEAGVKSVKHHLKRIIGETTLTYEELNTLLIQIEASHHYYCYILKFFFFI</sequence>
<dbReference type="Gene3D" id="3.30.70.270">
    <property type="match status" value="1"/>
</dbReference>
<evidence type="ECO:0008006" key="4">
    <source>
        <dbReference type="Google" id="ProtNLM"/>
    </source>
</evidence>
<reference evidence="2 3" key="1">
    <citation type="submission" date="2024-06" db="EMBL/GenBank/DDBJ databases">
        <title>A chromosome-level genome assembly of beet webworm, Loxostege sticticalis.</title>
        <authorList>
            <person name="Zhang Y."/>
        </authorList>
    </citation>
    <scope>NUCLEOTIDE SEQUENCE [LARGE SCALE GENOMIC DNA]</scope>
    <source>
        <strain evidence="2">AQ026</strain>
        <tissue evidence="2">Whole body</tissue>
    </source>
</reference>
<protein>
    <recommendedName>
        <fullName evidence="4">Peptidase aspartic putative domain-containing protein</fullName>
    </recommendedName>
</protein>
<dbReference type="InterPro" id="IPR008042">
    <property type="entry name" value="Retrotrans_Pao"/>
</dbReference>
<dbReference type="PANTHER" id="PTHR47331">
    <property type="entry name" value="PHD-TYPE DOMAIN-CONTAINING PROTEIN"/>
    <property type="match status" value="1"/>
</dbReference>
<name>A0ABR3H1H6_LOXSC</name>